<evidence type="ECO:0000256" key="3">
    <source>
        <dbReference type="ARBA" id="ARBA00022475"/>
    </source>
</evidence>
<dbReference type="PROSITE" id="PS00211">
    <property type="entry name" value="ABC_TRANSPORTER_1"/>
    <property type="match status" value="1"/>
</dbReference>
<evidence type="ECO:0000256" key="4">
    <source>
        <dbReference type="ARBA" id="ARBA00022692"/>
    </source>
</evidence>
<evidence type="ECO:0000259" key="10">
    <source>
        <dbReference type="PROSITE" id="PS50893"/>
    </source>
</evidence>
<feature type="transmembrane region" description="Helical" evidence="9">
    <location>
        <begin position="305"/>
        <end position="324"/>
    </location>
</feature>
<dbReference type="AlphaFoldDB" id="A0A9D1EA00"/>
<name>A0A9D1EA00_9FIRM</name>
<proteinExistence type="predicted"/>
<dbReference type="InterPro" id="IPR036640">
    <property type="entry name" value="ABC1_TM_sf"/>
</dbReference>
<dbReference type="InterPro" id="IPR039421">
    <property type="entry name" value="Type_1_exporter"/>
</dbReference>
<dbReference type="Pfam" id="PF00005">
    <property type="entry name" value="ABC_tran"/>
    <property type="match status" value="1"/>
</dbReference>
<keyword evidence="5" id="KW-0547">Nucleotide-binding</keyword>
<evidence type="ECO:0000256" key="6">
    <source>
        <dbReference type="ARBA" id="ARBA00022840"/>
    </source>
</evidence>
<dbReference type="GO" id="GO:0016887">
    <property type="term" value="F:ATP hydrolysis activity"/>
    <property type="evidence" value="ECO:0007669"/>
    <property type="project" value="InterPro"/>
</dbReference>
<sequence>MKHLLRNLLDHKLAVLAIVLLLFAQAFCELSLPNYTADIVDVGIAQYGVDGTYFERMSRETYDNLTLFMTDEEQSVLADSYRQDSEGDYQIRDLDAEEMDALEDALKEPAAMVYFLTGDIGEESSHGSALGGWDLDADQIRAGLADGSVTREELLNLRKETMTSLEGDGSASLEQVDVLMVQQEYKNLGMDMHRYQQQYLLSVGGRMILMTILMVAASVLLGFLSSRTAAQIGRDLREKVYTKVIHFSGKEIDQFSTASLITRCTNDVQQIQMVTVMMLRIIIYSPILAIGGIIMISTTDTGLNWLIVVAVVTIMALVFILMRLSMPKFKMMQKLVDKMNLVSREILTGVSVIRAFSREDFEKKRFEDANMDLMKTQLYTGRLMVCMSPLMTLVMNGVTVAIVWFGAQGVNTGRVQVGEIMAFITYTMVIIMGFLMITIISVMLPRAAVAAGRIQEVVTTEASICDAEETKDDQLKNNRGEICFDHVSFRYPNAEADVLSDLNFTARPGQTTAIIGSTGCGKSTLLNLIPRLYEVTGGKITLDGIDIREISQEKLRENIGYVPQKAVLFSGDIRSNIKYASDDISDASMEKAAEIAQAMEFIEEKPKRFDSAIAEGGSNVSGGQKQRLSIARAVAKDPKVYLFDDSFSALDYKTDKALRKALFAHAAEATVIIVAQRISTILHADQIIVLEDGKIAGIGTHAQLLNTCEAYQEIARSQLSEAEINKTKGGAVL</sequence>
<dbReference type="Pfam" id="PF00664">
    <property type="entry name" value="ABC_membrane"/>
    <property type="match status" value="1"/>
</dbReference>
<accession>A0A9D1EA00</accession>
<organism evidence="12 13">
    <name type="scientific">Candidatus Pullilachnospira gallistercoris</name>
    <dbReference type="NCBI Taxonomy" id="2840911"/>
    <lineage>
        <taxon>Bacteria</taxon>
        <taxon>Bacillati</taxon>
        <taxon>Bacillota</taxon>
        <taxon>Clostridia</taxon>
        <taxon>Lachnospirales</taxon>
        <taxon>Lachnospiraceae</taxon>
        <taxon>Lachnospiraceae incertae sedis</taxon>
        <taxon>Candidatus Pullilachnospira</taxon>
    </lineage>
</organism>
<evidence type="ECO:0000256" key="2">
    <source>
        <dbReference type="ARBA" id="ARBA00022448"/>
    </source>
</evidence>
<reference evidence="12" key="2">
    <citation type="journal article" date="2021" name="PeerJ">
        <title>Extensive microbial diversity within the chicken gut microbiome revealed by metagenomics and culture.</title>
        <authorList>
            <person name="Gilroy R."/>
            <person name="Ravi A."/>
            <person name="Getino M."/>
            <person name="Pursley I."/>
            <person name="Horton D.L."/>
            <person name="Alikhan N.F."/>
            <person name="Baker D."/>
            <person name="Gharbi K."/>
            <person name="Hall N."/>
            <person name="Watson M."/>
            <person name="Adriaenssens E.M."/>
            <person name="Foster-Nyarko E."/>
            <person name="Jarju S."/>
            <person name="Secka A."/>
            <person name="Antonio M."/>
            <person name="Oren A."/>
            <person name="Chaudhuri R.R."/>
            <person name="La Ragione R."/>
            <person name="Hildebrand F."/>
            <person name="Pallen M.J."/>
        </authorList>
    </citation>
    <scope>NUCLEOTIDE SEQUENCE</scope>
    <source>
        <strain evidence="12">ChiSjej5B23-6657</strain>
    </source>
</reference>
<comment type="caution">
    <text evidence="12">The sequence shown here is derived from an EMBL/GenBank/DDBJ whole genome shotgun (WGS) entry which is preliminary data.</text>
</comment>
<dbReference type="CDD" id="cd18548">
    <property type="entry name" value="ABC_6TM_Tm287_like"/>
    <property type="match status" value="1"/>
</dbReference>
<dbReference type="InterPro" id="IPR003593">
    <property type="entry name" value="AAA+_ATPase"/>
</dbReference>
<dbReference type="InterPro" id="IPR017871">
    <property type="entry name" value="ABC_transporter-like_CS"/>
</dbReference>
<feature type="transmembrane region" description="Helical" evidence="9">
    <location>
        <begin position="281"/>
        <end position="299"/>
    </location>
</feature>
<keyword evidence="4 9" id="KW-0812">Transmembrane</keyword>
<feature type="domain" description="ABC transporter" evidence="10">
    <location>
        <begin position="482"/>
        <end position="717"/>
    </location>
</feature>
<dbReference type="Proteomes" id="UP000823912">
    <property type="component" value="Unassembled WGS sequence"/>
</dbReference>
<dbReference type="Gene3D" id="1.20.1560.10">
    <property type="entry name" value="ABC transporter type 1, transmembrane domain"/>
    <property type="match status" value="1"/>
</dbReference>
<dbReference type="GO" id="GO:0005886">
    <property type="term" value="C:plasma membrane"/>
    <property type="evidence" value="ECO:0007669"/>
    <property type="project" value="UniProtKB-SubCell"/>
</dbReference>
<dbReference type="FunFam" id="3.40.50.300:FF:000854">
    <property type="entry name" value="Multidrug ABC transporter ATP-binding protein"/>
    <property type="match status" value="1"/>
</dbReference>
<feature type="transmembrane region" description="Helical" evidence="9">
    <location>
        <begin position="420"/>
        <end position="444"/>
    </location>
</feature>
<keyword evidence="2" id="KW-0813">Transport</keyword>
<dbReference type="Gene3D" id="3.40.50.300">
    <property type="entry name" value="P-loop containing nucleotide triphosphate hydrolases"/>
    <property type="match status" value="1"/>
</dbReference>
<dbReference type="GO" id="GO:0005524">
    <property type="term" value="F:ATP binding"/>
    <property type="evidence" value="ECO:0007669"/>
    <property type="project" value="UniProtKB-KW"/>
</dbReference>
<evidence type="ECO:0000259" key="11">
    <source>
        <dbReference type="PROSITE" id="PS50929"/>
    </source>
</evidence>
<dbReference type="PROSITE" id="PS50893">
    <property type="entry name" value="ABC_TRANSPORTER_2"/>
    <property type="match status" value="1"/>
</dbReference>
<keyword evidence="7 9" id="KW-1133">Transmembrane helix</keyword>
<evidence type="ECO:0000256" key="1">
    <source>
        <dbReference type="ARBA" id="ARBA00004651"/>
    </source>
</evidence>
<protein>
    <submittedName>
        <fullName evidence="12">ABC transporter ATP-binding protein</fullName>
    </submittedName>
</protein>
<dbReference type="InterPro" id="IPR011527">
    <property type="entry name" value="ABC1_TM_dom"/>
</dbReference>
<keyword evidence="6 12" id="KW-0067">ATP-binding</keyword>
<dbReference type="InterPro" id="IPR003439">
    <property type="entry name" value="ABC_transporter-like_ATP-bd"/>
</dbReference>
<dbReference type="SMART" id="SM00382">
    <property type="entry name" value="AAA"/>
    <property type="match status" value="1"/>
</dbReference>
<dbReference type="InterPro" id="IPR027417">
    <property type="entry name" value="P-loop_NTPase"/>
</dbReference>
<evidence type="ECO:0000256" key="5">
    <source>
        <dbReference type="ARBA" id="ARBA00022741"/>
    </source>
</evidence>
<evidence type="ECO:0000256" key="7">
    <source>
        <dbReference type="ARBA" id="ARBA00022989"/>
    </source>
</evidence>
<dbReference type="PANTHER" id="PTHR43394">
    <property type="entry name" value="ATP-DEPENDENT PERMEASE MDL1, MITOCHONDRIAL"/>
    <property type="match status" value="1"/>
</dbReference>
<evidence type="ECO:0000256" key="9">
    <source>
        <dbReference type="SAM" id="Phobius"/>
    </source>
</evidence>
<keyword evidence="8 9" id="KW-0472">Membrane</keyword>
<dbReference type="SUPFAM" id="SSF90123">
    <property type="entry name" value="ABC transporter transmembrane region"/>
    <property type="match status" value="1"/>
</dbReference>
<feature type="transmembrane region" description="Helical" evidence="9">
    <location>
        <begin position="383"/>
        <end position="405"/>
    </location>
</feature>
<dbReference type="PROSITE" id="PS50929">
    <property type="entry name" value="ABC_TM1F"/>
    <property type="match status" value="1"/>
</dbReference>
<evidence type="ECO:0000313" key="13">
    <source>
        <dbReference type="Proteomes" id="UP000823912"/>
    </source>
</evidence>
<comment type="subcellular location">
    <subcellularLocation>
        <location evidence="1">Cell membrane</location>
        <topology evidence="1">Multi-pass membrane protein</topology>
    </subcellularLocation>
</comment>
<feature type="domain" description="ABC transmembrane type-1" evidence="11">
    <location>
        <begin position="176"/>
        <end position="446"/>
    </location>
</feature>
<feature type="transmembrane region" description="Helical" evidence="9">
    <location>
        <begin position="199"/>
        <end position="224"/>
    </location>
</feature>
<evidence type="ECO:0000313" key="12">
    <source>
        <dbReference type="EMBL" id="HIR70814.1"/>
    </source>
</evidence>
<dbReference type="GO" id="GO:0015421">
    <property type="term" value="F:ABC-type oligopeptide transporter activity"/>
    <property type="evidence" value="ECO:0007669"/>
    <property type="project" value="TreeGrafter"/>
</dbReference>
<keyword evidence="3" id="KW-1003">Cell membrane</keyword>
<dbReference type="EMBL" id="DVHM01000097">
    <property type="protein sequence ID" value="HIR70814.1"/>
    <property type="molecule type" value="Genomic_DNA"/>
</dbReference>
<reference evidence="12" key="1">
    <citation type="submission" date="2020-10" db="EMBL/GenBank/DDBJ databases">
        <authorList>
            <person name="Gilroy R."/>
        </authorList>
    </citation>
    <scope>NUCLEOTIDE SEQUENCE</scope>
    <source>
        <strain evidence="12">ChiSjej5B23-6657</strain>
    </source>
</reference>
<evidence type="ECO:0000256" key="8">
    <source>
        <dbReference type="ARBA" id="ARBA00023136"/>
    </source>
</evidence>
<dbReference type="SUPFAM" id="SSF52540">
    <property type="entry name" value="P-loop containing nucleoside triphosphate hydrolases"/>
    <property type="match status" value="1"/>
</dbReference>
<dbReference type="PANTHER" id="PTHR43394:SF1">
    <property type="entry name" value="ATP-BINDING CASSETTE SUB-FAMILY B MEMBER 10, MITOCHONDRIAL"/>
    <property type="match status" value="1"/>
</dbReference>
<gene>
    <name evidence="12" type="ORF">IAA55_05995</name>
</gene>